<dbReference type="Proteomes" id="UP000595332">
    <property type="component" value="Chromosome"/>
</dbReference>
<reference evidence="1 2" key="1">
    <citation type="journal article" date="2008" name="Int. J. Syst. Evol. Microbiol.">
        <title>Neptunomonas japonica sp. nov., an Osedax japonicus symbiont-like bacterium isolated from sediment adjacent to sperm whale carcasses off Kagoshima, Japan.</title>
        <authorList>
            <person name="Miyazaki M."/>
            <person name="Nogi Y."/>
            <person name="Fujiwara Y."/>
            <person name="Kawato M."/>
            <person name="Kubokawa K."/>
            <person name="Horikoshi K."/>
        </authorList>
    </citation>
    <scope>NUCLEOTIDE SEQUENCE [LARGE SCALE GENOMIC DNA]</scope>
    <source>
        <strain evidence="1 2">JAMM 1380</strain>
    </source>
</reference>
<dbReference type="AlphaFoldDB" id="A0A7R6PIS5"/>
<sequence length="152" mass="18001">MQFICPKHRSQYASATENELINYCFHWMQESEKHYKNREWAKVLPYVGSAYDIANMLMERGSHNRLPSSLMMISAMYLSNVFHHMGREKDADMVLILAYKHLAKNKLAKQIKTDKALDYAKQLMDEPSHRHILQSQLNMEMHQRSYDSQLLH</sequence>
<protein>
    <submittedName>
        <fullName evidence="1">Uncharacterized protein</fullName>
    </submittedName>
</protein>
<dbReference type="EMBL" id="AP014546">
    <property type="protein sequence ID" value="BBB29871.1"/>
    <property type="molecule type" value="Genomic_DNA"/>
</dbReference>
<dbReference type="KEGG" id="njp:NEJAP_1921"/>
<organism evidence="1 2">
    <name type="scientific">Neptunomonas japonica JAMM 1380</name>
    <dbReference type="NCBI Taxonomy" id="1441457"/>
    <lineage>
        <taxon>Bacteria</taxon>
        <taxon>Pseudomonadati</taxon>
        <taxon>Pseudomonadota</taxon>
        <taxon>Gammaproteobacteria</taxon>
        <taxon>Oceanospirillales</taxon>
        <taxon>Oceanospirillaceae</taxon>
        <taxon>Neptunomonas</taxon>
    </lineage>
</organism>
<keyword evidence="2" id="KW-1185">Reference proteome</keyword>
<gene>
    <name evidence="1" type="ORF">NEJAP_1921</name>
</gene>
<proteinExistence type="predicted"/>
<name>A0A7R6PIS5_9GAMM</name>
<evidence type="ECO:0000313" key="2">
    <source>
        <dbReference type="Proteomes" id="UP000595332"/>
    </source>
</evidence>
<evidence type="ECO:0000313" key="1">
    <source>
        <dbReference type="EMBL" id="BBB29871.1"/>
    </source>
</evidence>
<accession>A0A7R6PIS5</accession>
<dbReference type="RefSeq" id="WP_201347095.1">
    <property type="nucleotide sequence ID" value="NZ_AP014546.1"/>
</dbReference>